<accession>A0ABZ0QKG4</accession>
<dbReference type="Proteomes" id="UP001304683">
    <property type="component" value="Chromosome"/>
</dbReference>
<proteinExistence type="predicted"/>
<sequence>MDASTPARRMYVYCDESSQTAARYMVLGALFVEEDARTKLEQAFRGIRGTQLANATMKWEKVSDKYFSEYEQSALLIAKRGRVGMLEYHAMTLDTTKFDHDTYNAGDDELGYYKFFFNLLKWRMIRHKGAVFYVTMDRRHNRKADRLEELKWYLNQHLVTYWSYEPVKSIVARSCKEVLLLQITDILTGAVAYHANKRDNKPDARRAKVKLAQALARGFGLPRLDVDMGSHTFYSVWHFRLEPPRRRTETG</sequence>
<dbReference type="RefSeq" id="WP_318749913.1">
    <property type="nucleotide sequence ID" value="NZ_CP132508.1"/>
</dbReference>
<evidence type="ECO:0000313" key="2">
    <source>
        <dbReference type="Proteomes" id="UP001304683"/>
    </source>
</evidence>
<evidence type="ECO:0000313" key="1">
    <source>
        <dbReference type="EMBL" id="WPD17985.1"/>
    </source>
</evidence>
<dbReference type="EMBL" id="CP132508">
    <property type="protein sequence ID" value="WPD17985.1"/>
    <property type="molecule type" value="Genomic_DNA"/>
</dbReference>
<keyword evidence="2" id="KW-1185">Reference proteome</keyword>
<reference evidence="1 2" key="1">
    <citation type="submission" date="2023-08" db="EMBL/GenBank/DDBJ databases">
        <title>Genome sequence of Thermaerobacter compostii strain Ins1, a spore-forming filamentous bacterium isolated from a deep geothermal reservoir.</title>
        <authorList>
            <person name="Bregnard D."/>
            <person name="Gonzalez D."/>
            <person name="Junier P."/>
        </authorList>
    </citation>
    <scope>NUCLEOTIDE SEQUENCE [LARGE SCALE GENOMIC DNA]</scope>
    <source>
        <strain evidence="1 2">Ins1</strain>
    </source>
</reference>
<gene>
    <name evidence="1" type="ORF">Q5761_06180</name>
</gene>
<protein>
    <submittedName>
        <fullName evidence="1">DUF3800 domain-containing protein</fullName>
    </submittedName>
</protein>
<dbReference type="InterPro" id="IPR024524">
    <property type="entry name" value="DUF3800"/>
</dbReference>
<name>A0ABZ0QKG4_9FIRM</name>
<organism evidence="1 2">
    <name type="scientific">Thermaerobacter composti</name>
    <dbReference type="NCBI Taxonomy" id="554949"/>
    <lineage>
        <taxon>Bacteria</taxon>
        <taxon>Bacillati</taxon>
        <taxon>Bacillota</taxon>
        <taxon>Clostridia</taxon>
        <taxon>Eubacteriales</taxon>
        <taxon>Clostridiales Family XVII. Incertae Sedis</taxon>
        <taxon>Thermaerobacter</taxon>
    </lineage>
</organism>
<dbReference type="Pfam" id="PF12686">
    <property type="entry name" value="DUF3800"/>
    <property type="match status" value="1"/>
</dbReference>